<dbReference type="SUPFAM" id="SSF63520">
    <property type="entry name" value="PTS-regulatory domain, PRD"/>
    <property type="match status" value="1"/>
</dbReference>
<dbReference type="AlphaFoldDB" id="A0A919XMW5"/>
<evidence type="ECO:0000256" key="2">
    <source>
        <dbReference type="ARBA" id="ARBA00023015"/>
    </source>
</evidence>
<name>A0A919XMW5_9BACL</name>
<evidence type="ECO:0000256" key="3">
    <source>
        <dbReference type="ARBA" id="ARBA00023159"/>
    </source>
</evidence>
<dbReference type="EMBL" id="BORR01000002">
    <property type="protein sequence ID" value="GIO35942.1"/>
    <property type="molecule type" value="Genomic_DNA"/>
</dbReference>
<feature type="domain" description="PRD" evidence="5">
    <location>
        <begin position="295"/>
        <end position="402"/>
    </location>
</feature>
<evidence type="ECO:0000256" key="1">
    <source>
        <dbReference type="ARBA" id="ARBA00022737"/>
    </source>
</evidence>
<gene>
    <name evidence="6" type="primary">licT</name>
    <name evidence="6" type="ORF">J41TS12_08030</name>
</gene>
<dbReference type="GO" id="GO:0006355">
    <property type="term" value="P:regulation of DNA-templated transcription"/>
    <property type="evidence" value="ECO:0007669"/>
    <property type="project" value="InterPro"/>
</dbReference>
<dbReference type="PROSITE" id="PS51372">
    <property type="entry name" value="PRD_2"/>
    <property type="match status" value="1"/>
</dbReference>
<dbReference type="PANTHER" id="PTHR30185">
    <property type="entry name" value="CRYPTIC BETA-GLUCOSIDE BGL OPERON ANTITERMINATOR"/>
    <property type="match status" value="1"/>
</dbReference>
<accession>A0A919XMW5</accession>
<dbReference type="InterPro" id="IPR050661">
    <property type="entry name" value="BglG_antiterminators"/>
</dbReference>
<dbReference type="Proteomes" id="UP000681162">
    <property type="component" value="Unassembled WGS sequence"/>
</dbReference>
<comment type="caution">
    <text evidence="6">The sequence shown here is derived from an EMBL/GenBank/DDBJ whole genome shotgun (WGS) entry which is preliminary data.</text>
</comment>
<organism evidence="6 7">
    <name type="scientific">Paenibacillus antibioticophila</name>
    <dbReference type="NCBI Taxonomy" id="1274374"/>
    <lineage>
        <taxon>Bacteria</taxon>
        <taxon>Bacillati</taxon>
        <taxon>Bacillota</taxon>
        <taxon>Bacilli</taxon>
        <taxon>Bacillales</taxon>
        <taxon>Paenibacillaceae</taxon>
        <taxon>Paenibacillus</taxon>
    </lineage>
</organism>
<dbReference type="InterPro" id="IPR011608">
    <property type="entry name" value="PRD"/>
</dbReference>
<evidence type="ECO:0000256" key="4">
    <source>
        <dbReference type="ARBA" id="ARBA00023163"/>
    </source>
</evidence>
<protein>
    <submittedName>
        <fullName evidence="6">PTS fructose transporter subunit IIA</fullName>
    </submittedName>
</protein>
<dbReference type="InterPro" id="IPR007737">
    <property type="entry name" value="Mga_HTH"/>
</dbReference>
<dbReference type="InterPro" id="IPR036634">
    <property type="entry name" value="PRD_sf"/>
</dbReference>
<keyword evidence="1" id="KW-0677">Repeat</keyword>
<dbReference type="Pfam" id="PF05043">
    <property type="entry name" value="Mga"/>
    <property type="match status" value="1"/>
</dbReference>
<reference evidence="6 7" key="1">
    <citation type="submission" date="2021-03" db="EMBL/GenBank/DDBJ databases">
        <title>Antimicrobial resistance genes in bacteria isolated from Japanese honey, and their potential for conferring macrolide and lincosamide resistance in the American foulbrood pathogen Paenibacillus larvae.</title>
        <authorList>
            <person name="Okamoto M."/>
            <person name="Kumagai M."/>
            <person name="Kanamori H."/>
            <person name="Takamatsu D."/>
        </authorList>
    </citation>
    <scope>NUCLEOTIDE SEQUENCE [LARGE SCALE GENOMIC DNA]</scope>
    <source>
        <strain evidence="6 7">J41TS12</strain>
    </source>
</reference>
<proteinExistence type="predicted"/>
<keyword evidence="7" id="KW-1185">Reference proteome</keyword>
<dbReference type="RefSeq" id="WP_212938313.1">
    <property type="nucleotide sequence ID" value="NZ_BORR01000002.1"/>
</dbReference>
<dbReference type="PANTHER" id="PTHR30185:SF12">
    <property type="entry name" value="TRANSCRIPTIONAL REGULATOR MANR"/>
    <property type="match status" value="1"/>
</dbReference>
<keyword evidence="3" id="KW-0010">Activator</keyword>
<dbReference type="Pfam" id="PF00874">
    <property type="entry name" value="PRD"/>
    <property type="match status" value="1"/>
</dbReference>
<evidence type="ECO:0000313" key="6">
    <source>
        <dbReference type="EMBL" id="GIO35942.1"/>
    </source>
</evidence>
<keyword evidence="2" id="KW-0805">Transcription regulation</keyword>
<keyword evidence="4" id="KW-0804">Transcription</keyword>
<sequence>MFSKRQKMMLSYIYGASDEIRLDILADILHVSVQTARSELDRMNDILEKNGVSVVMASKGGCRIRDEDRTAIFHLLQSTATVDKNNLESRTVWRRINVIVGMLVFERDYISMEDLAERLYVSKSTMNLDISEVKRIVTRISGVSLEISKTSGLIIRGKETDIRYLLSKMVHQGLEMEEAIRHTAPQIRLDEIADYRAIQVLVRSILVSRGHLITGKAFGLVCADILVSSVRNYLGFRLTPGEAATGQLDEFAPHPLVLELAERLERELGLVFAGEDIAYLQRSVMEQNLFYAEGEGNSRDQQAAEIFYAAMKKWLGIDLYRESGRFHSQFMFYLNQLNQRVANGHDYTNFFKRQTNRMFPMSASLVAHCGPMLREQDFRYSEAELAYIALLLGSQMEKEQAGLRILLVSDEHTALVNWIESELYRIFGRHIATITSMPRYLYEESREGVGFLYDLALTTEALEADTGLETIFVHSLLGETEVMLLRSQLDQYMRRRKEEQLKKIADRYIGGQIYMMKEAGSLEQAVAELLTESIAGIAPETLLERCLIPMDTRIAYLSSLTEGTGSFIKIGRLPKPLIHKSKTIQTVILSAFDASDVTEAVLFFQCIERLLNPRLMDKWSKIKSYEQFKDAFLT</sequence>
<evidence type="ECO:0000313" key="7">
    <source>
        <dbReference type="Proteomes" id="UP000681162"/>
    </source>
</evidence>
<evidence type="ECO:0000259" key="5">
    <source>
        <dbReference type="PROSITE" id="PS51372"/>
    </source>
</evidence>